<dbReference type="RefSeq" id="WP_161837315.1">
    <property type="nucleotide sequence ID" value="NZ_CP048000.1"/>
</dbReference>
<feature type="binding site" evidence="8">
    <location>
        <position position="14"/>
    </location>
    <ligand>
        <name>tRNA</name>
        <dbReference type="ChEBI" id="CHEBI:17843"/>
    </ligand>
</feature>
<comment type="catalytic activity">
    <reaction evidence="6 8">
        <text>an N-acyl-L-alpha-aminoacyl-tRNA + H2O = an N-acyl-L-amino acid + a tRNA + H(+)</text>
        <dbReference type="Rhea" id="RHEA:54448"/>
        <dbReference type="Rhea" id="RHEA-COMP:10123"/>
        <dbReference type="Rhea" id="RHEA-COMP:13883"/>
        <dbReference type="ChEBI" id="CHEBI:15377"/>
        <dbReference type="ChEBI" id="CHEBI:15378"/>
        <dbReference type="ChEBI" id="CHEBI:59874"/>
        <dbReference type="ChEBI" id="CHEBI:78442"/>
        <dbReference type="ChEBI" id="CHEBI:138191"/>
        <dbReference type="EC" id="3.1.1.29"/>
    </reaction>
</comment>
<keyword evidence="4 8" id="KW-0694">RNA-binding</keyword>
<gene>
    <name evidence="8" type="primary">pth</name>
    <name evidence="9" type="ORF">Ana3638_06590</name>
</gene>
<dbReference type="InterPro" id="IPR018171">
    <property type="entry name" value="Pept_tRNA_hydro_CS"/>
</dbReference>
<reference evidence="9 10" key="1">
    <citation type="submission" date="2020-01" db="EMBL/GenBank/DDBJ databases">
        <title>Genome analysis of Anaerocolumna sp. CBA3638.</title>
        <authorList>
            <person name="Kim J."/>
            <person name="Roh S.W."/>
        </authorList>
    </citation>
    <scope>NUCLEOTIDE SEQUENCE [LARGE SCALE GENOMIC DNA]</scope>
    <source>
        <strain evidence="9 10">CBA3638</strain>
    </source>
</reference>
<dbReference type="PANTHER" id="PTHR17224:SF1">
    <property type="entry name" value="PEPTIDYL-TRNA HYDROLASE"/>
    <property type="match status" value="1"/>
</dbReference>
<feature type="site" description="Stabilizes the basic form of H active site to accept a proton" evidence="8">
    <location>
        <position position="91"/>
    </location>
</feature>
<sequence>MYIIVGLGNPTREYQATRHNIGFDVITRISDDYNIPLDFKKHKAICGRGYIEGEKVVLAQPQTFMNLSGESVRELVDFYKVKPQEVIVIYDDISLDAGQLRLRAKGSAGGHNGIKSIINHLGTQEFPRIKVGVGDKPAGWDLADYVLSRFKEEEQPIIRDAIKKSSEAVKSIIKDGMESAMNIYNRK</sequence>
<accession>A0A6P1TK35</accession>
<comment type="function">
    <text evidence="8">Hydrolyzes ribosome-free peptidyl-tRNAs (with 1 or more amino acids incorporated), which drop off the ribosome during protein synthesis, or as a result of ribosome stalling.</text>
</comment>
<dbReference type="KEGG" id="anr:Ana3638_06590"/>
<feature type="binding site" evidence="8">
    <location>
        <position position="112"/>
    </location>
    <ligand>
        <name>tRNA</name>
        <dbReference type="ChEBI" id="CHEBI:17843"/>
    </ligand>
</feature>
<dbReference type="NCBIfam" id="TIGR00447">
    <property type="entry name" value="pth"/>
    <property type="match status" value="1"/>
</dbReference>
<name>A0A6P1TK35_9FIRM</name>
<comment type="subunit">
    <text evidence="8">Monomer.</text>
</comment>
<evidence type="ECO:0000256" key="2">
    <source>
        <dbReference type="ARBA" id="ARBA00022555"/>
    </source>
</evidence>
<dbReference type="SUPFAM" id="SSF53178">
    <property type="entry name" value="Peptidyl-tRNA hydrolase-like"/>
    <property type="match status" value="1"/>
</dbReference>
<evidence type="ECO:0000313" key="10">
    <source>
        <dbReference type="Proteomes" id="UP000464314"/>
    </source>
</evidence>
<protein>
    <recommendedName>
        <fullName evidence="7 8">Peptidyl-tRNA hydrolase</fullName>
        <shortName evidence="8">Pth</shortName>
        <ecNumber evidence="1 8">3.1.1.29</ecNumber>
    </recommendedName>
</protein>
<dbReference type="HAMAP" id="MF_00083">
    <property type="entry name" value="Pept_tRNA_hydro_bact"/>
    <property type="match status" value="1"/>
</dbReference>
<dbReference type="EMBL" id="CP048000">
    <property type="protein sequence ID" value="QHQ60479.1"/>
    <property type="molecule type" value="Genomic_DNA"/>
</dbReference>
<dbReference type="GO" id="GO:0006515">
    <property type="term" value="P:protein quality control for misfolded or incompletely synthesized proteins"/>
    <property type="evidence" value="ECO:0007669"/>
    <property type="project" value="UniProtKB-UniRule"/>
</dbReference>
<keyword evidence="10" id="KW-1185">Reference proteome</keyword>
<dbReference type="GO" id="GO:0000049">
    <property type="term" value="F:tRNA binding"/>
    <property type="evidence" value="ECO:0007669"/>
    <property type="project" value="UniProtKB-UniRule"/>
</dbReference>
<evidence type="ECO:0000313" key="9">
    <source>
        <dbReference type="EMBL" id="QHQ60479.1"/>
    </source>
</evidence>
<dbReference type="GO" id="GO:0005737">
    <property type="term" value="C:cytoplasm"/>
    <property type="evidence" value="ECO:0007669"/>
    <property type="project" value="UniProtKB-SubCell"/>
</dbReference>
<dbReference type="Proteomes" id="UP000464314">
    <property type="component" value="Chromosome"/>
</dbReference>
<dbReference type="InterPro" id="IPR001328">
    <property type="entry name" value="Pept_tRNA_hydro"/>
</dbReference>
<feature type="binding site" evidence="8">
    <location>
        <position position="66"/>
    </location>
    <ligand>
        <name>tRNA</name>
        <dbReference type="ChEBI" id="CHEBI:17843"/>
    </ligand>
</feature>
<dbReference type="InterPro" id="IPR036416">
    <property type="entry name" value="Pept_tRNA_hydro_sf"/>
</dbReference>
<evidence type="ECO:0000256" key="5">
    <source>
        <dbReference type="ARBA" id="ARBA00038063"/>
    </source>
</evidence>
<dbReference type="PROSITE" id="PS01196">
    <property type="entry name" value="PEPT_TRNA_HYDROL_2"/>
    <property type="match status" value="1"/>
</dbReference>
<feature type="binding site" evidence="8">
    <location>
        <position position="64"/>
    </location>
    <ligand>
        <name>tRNA</name>
        <dbReference type="ChEBI" id="CHEBI:17843"/>
    </ligand>
</feature>
<feature type="active site" description="Proton acceptor" evidence="8">
    <location>
        <position position="19"/>
    </location>
</feature>
<dbReference type="GO" id="GO:0004045">
    <property type="term" value="F:peptidyl-tRNA hydrolase activity"/>
    <property type="evidence" value="ECO:0007669"/>
    <property type="project" value="UniProtKB-UniRule"/>
</dbReference>
<dbReference type="Gene3D" id="3.40.50.1470">
    <property type="entry name" value="Peptidyl-tRNA hydrolase"/>
    <property type="match status" value="1"/>
</dbReference>
<keyword evidence="3 8" id="KW-0378">Hydrolase</keyword>
<dbReference type="AlphaFoldDB" id="A0A6P1TK35"/>
<keyword evidence="8" id="KW-0963">Cytoplasm</keyword>
<proteinExistence type="inferred from homology"/>
<evidence type="ECO:0000256" key="4">
    <source>
        <dbReference type="ARBA" id="ARBA00022884"/>
    </source>
</evidence>
<dbReference type="FunFam" id="3.40.50.1470:FF:000001">
    <property type="entry name" value="Peptidyl-tRNA hydrolase"/>
    <property type="match status" value="1"/>
</dbReference>
<evidence type="ECO:0000256" key="1">
    <source>
        <dbReference type="ARBA" id="ARBA00013260"/>
    </source>
</evidence>
<evidence type="ECO:0000256" key="7">
    <source>
        <dbReference type="ARBA" id="ARBA00050038"/>
    </source>
</evidence>
<evidence type="ECO:0000256" key="6">
    <source>
        <dbReference type="ARBA" id="ARBA00048707"/>
    </source>
</evidence>
<dbReference type="EC" id="3.1.1.29" evidence="1 8"/>
<dbReference type="CDD" id="cd00462">
    <property type="entry name" value="PTH"/>
    <property type="match status" value="1"/>
</dbReference>
<evidence type="ECO:0000256" key="3">
    <source>
        <dbReference type="ARBA" id="ARBA00022801"/>
    </source>
</evidence>
<feature type="site" description="Discriminates between blocked and unblocked aminoacyl-tRNA" evidence="8">
    <location>
        <position position="9"/>
    </location>
</feature>
<comment type="similarity">
    <text evidence="5 8">Belongs to the PTH family.</text>
</comment>
<evidence type="ECO:0000256" key="8">
    <source>
        <dbReference type="HAMAP-Rule" id="MF_00083"/>
    </source>
</evidence>
<comment type="subcellular location">
    <subcellularLocation>
        <location evidence="8">Cytoplasm</location>
    </subcellularLocation>
</comment>
<keyword evidence="2 8" id="KW-0820">tRNA-binding</keyword>
<organism evidence="9 10">
    <name type="scientific">Anaerocolumna sedimenticola</name>
    <dbReference type="NCBI Taxonomy" id="2696063"/>
    <lineage>
        <taxon>Bacteria</taxon>
        <taxon>Bacillati</taxon>
        <taxon>Bacillota</taxon>
        <taxon>Clostridia</taxon>
        <taxon>Lachnospirales</taxon>
        <taxon>Lachnospiraceae</taxon>
        <taxon>Anaerocolumna</taxon>
    </lineage>
</organism>
<dbReference type="GO" id="GO:0072344">
    <property type="term" value="P:rescue of stalled ribosome"/>
    <property type="evidence" value="ECO:0007669"/>
    <property type="project" value="UniProtKB-UniRule"/>
</dbReference>
<dbReference type="PANTHER" id="PTHR17224">
    <property type="entry name" value="PEPTIDYL-TRNA HYDROLASE"/>
    <property type="match status" value="1"/>
</dbReference>
<dbReference type="Pfam" id="PF01195">
    <property type="entry name" value="Pept_tRNA_hydro"/>
    <property type="match status" value="1"/>
</dbReference>
<comment type="function">
    <text evidence="8">Catalyzes the release of premature peptidyl moieties from peptidyl-tRNA molecules trapped in stalled 50S ribosomal subunits, and thus maintains levels of free tRNAs and 50S ribosomes.</text>
</comment>